<sequence length="249" mass="27642">MLKNAILVQICEGGDGRAPLHLQLFLSSLATGLLMLSSFVAAVPDIWVIASTAVPDLRGIAPTDLEYYDSSTILCRDNSKSFLRERLNDNFCDCTDGTDEPGTSACPESRFYCKSAESGTENLFSSRVNDGICDCCDGSDEYDSTISCLNTCQDEEENLSMDSKKKLEVLAGKLQTKRFDHANRNHNEADLFKAGSHPSDIFSAIDEVKTMLLLEVAVLAALMCWLRSYWQRAKYKPRKSFIIPLVTDH</sequence>
<dbReference type="Proteomes" id="UP001162992">
    <property type="component" value="Chromosome 3"/>
</dbReference>
<keyword evidence="2" id="KW-1185">Reference proteome</keyword>
<gene>
    <name evidence="1" type="ORF">O6H91_03G090200</name>
</gene>
<organism evidence="1 2">
    <name type="scientific">Diphasiastrum complanatum</name>
    <name type="common">Issler's clubmoss</name>
    <name type="synonym">Lycopodium complanatum</name>
    <dbReference type="NCBI Taxonomy" id="34168"/>
    <lineage>
        <taxon>Eukaryota</taxon>
        <taxon>Viridiplantae</taxon>
        <taxon>Streptophyta</taxon>
        <taxon>Embryophyta</taxon>
        <taxon>Tracheophyta</taxon>
        <taxon>Lycopodiopsida</taxon>
        <taxon>Lycopodiales</taxon>
        <taxon>Lycopodiaceae</taxon>
        <taxon>Lycopodioideae</taxon>
        <taxon>Diphasiastrum</taxon>
    </lineage>
</organism>
<proteinExistence type="predicted"/>
<dbReference type="EMBL" id="CM055094">
    <property type="protein sequence ID" value="KAJ7562956.1"/>
    <property type="molecule type" value="Genomic_DNA"/>
</dbReference>
<comment type="caution">
    <text evidence="1">The sequence shown here is derived from an EMBL/GenBank/DDBJ whole genome shotgun (WGS) entry which is preliminary data.</text>
</comment>
<name>A0ACC2E911_DIPCM</name>
<accession>A0ACC2E911</accession>
<reference evidence="2" key="1">
    <citation type="journal article" date="2024" name="Proc. Natl. Acad. Sci. U.S.A.">
        <title>Extraordinary preservation of gene collinearity over three hundred million years revealed in homosporous lycophytes.</title>
        <authorList>
            <person name="Li C."/>
            <person name="Wickell D."/>
            <person name="Kuo L.Y."/>
            <person name="Chen X."/>
            <person name="Nie B."/>
            <person name="Liao X."/>
            <person name="Peng D."/>
            <person name="Ji J."/>
            <person name="Jenkins J."/>
            <person name="Williams M."/>
            <person name="Shu S."/>
            <person name="Plott C."/>
            <person name="Barry K."/>
            <person name="Rajasekar S."/>
            <person name="Grimwood J."/>
            <person name="Han X."/>
            <person name="Sun S."/>
            <person name="Hou Z."/>
            <person name="He W."/>
            <person name="Dai G."/>
            <person name="Sun C."/>
            <person name="Schmutz J."/>
            <person name="Leebens-Mack J.H."/>
            <person name="Li F.W."/>
            <person name="Wang L."/>
        </authorList>
    </citation>
    <scope>NUCLEOTIDE SEQUENCE [LARGE SCALE GENOMIC DNA]</scope>
    <source>
        <strain evidence="2">cv. PW_Plant_1</strain>
    </source>
</reference>
<protein>
    <submittedName>
        <fullName evidence="1">Uncharacterized protein</fullName>
    </submittedName>
</protein>
<evidence type="ECO:0000313" key="1">
    <source>
        <dbReference type="EMBL" id="KAJ7562956.1"/>
    </source>
</evidence>
<evidence type="ECO:0000313" key="2">
    <source>
        <dbReference type="Proteomes" id="UP001162992"/>
    </source>
</evidence>